<organism evidence="1 2">
    <name type="scientific">Micromonospora harpali</name>
    <dbReference type="NCBI Taxonomy" id="1490225"/>
    <lineage>
        <taxon>Bacteria</taxon>
        <taxon>Bacillati</taxon>
        <taxon>Actinomycetota</taxon>
        <taxon>Actinomycetes</taxon>
        <taxon>Micromonosporales</taxon>
        <taxon>Micromonosporaceae</taxon>
        <taxon>Micromonospora</taxon>
    </lineage>
</organism>
<proteinExistence type="predicted"/>
<evidence type="ECO:0008006" key="3">
    <source>
        <dbReference type="Google" id="ProtNLM"/>
    </source>
</evidence>
<name>A0ABW1HEY8_9ACTN</name>
<dbReference type="InterPro" id="IPR016024">
    <property type="entry name" value="ARM-type_fold"/>
</dbReference>
<evidence type="ECO:0000313" key="2">
    <source>
        <dbReference type="Proteomes" id="UP001596207"/>
    </source>
</evidence>
<keyword evidence="2" id="KW-1185">Reference proteome</keyword>
<dbReference type="EMBL" id="JBHSQQ010000002">
    <property type="protein sequence ID" value="MFC5940086.1"/>
    <property type="molecule type" value="Genomic_DNA"/>
</dbReference>
<dbReference type="InterPro" id="IPR011989">
    <property type="entry name" value="ARM-like"/>
</dbReference>
<sequence>MRPEDSDLLLAAVTAPGREREVTRDDILRHFNTTDGRGLGLRLLREAALERDPVGLEAAVVVCNLFGFGAEHLELLIDLTSAGWHEQHENVVSMLSKLRDPGGVVALRCAATWVPSYLDWDENRALAVKAIWGLGGIAGAEAEQALLGLLEDEDEIVREEAEVQLRRRRA</sequence>
<evidence type="ECO:0000313" key="1">
    <source>
        <dbReference type="EMBL" id="MFC5940086.1"/>
    </source>
</evidence>
<dbReference type="RefSeq" id="WP_353899081.1">
    <property type="nucleotide sequence ID" value="NZ_CP158970.1"/>
</dbReference>
<dbReference type="Gene3D" id="1.25.10.10">
    <property type="entry name" value="Leucine-rich Repeat Variant"/>
    <property type="match status" value="1"/>
</dbReference>
<dbReference type="SUPFAM" id="SSF48371">
    <property type="entry name" value="ARM repeat"/>
    <property type="match status" value="1"/>
</dbReference>
<accession>A0ABW1HEY8</accession>
<gene>
    <name evidence="1" type="ORF">ACFPZ4_01135</name>
</gene>
<reference evidence="2" key="1">
    <citation type="journal article" date="2019" name="Int. J. Syst. Evol. Microbiol.">
        <title>The Global Catalogue of Microorganisms (GCM) 10K type strain sequencing project: providing services to taxonomists for standard genome sequencing and annotation.</title>
        <authorList>
            <consortium name="The Broad Institute Genomics Platform"/>
            <consortium name="The Broad Institute Genome Sequencing Center for Infectious Disease"/>
            <person name="Wu L."/>
            <person name="Ma J."/>
        </authorList>
    </citation>
    <scope>NUCLEOTIDE SEQUENCE [LARGE SCALE GENOMIC DNA]</scope>
    <source>
        <strain evidence="2">CGMCC 4.7173</strain>
    </source>
</reference>
<protein>
    <recommendedName>
        <fullName evidence="3">HEAT repeat-containing protein</fullName>
    </recommendedName>
</protein>
<comment type="caution">
    <text evidence="1">The sequence shown here is derived from an EMBL/GenBank/DDBJ whole genome shotgun (WGS) entry which is preliminary data.</text>
</comment>
<dbReference type="Proteomes" id="UP001596207">
    <property type="component" value="Unassembled WGS sequence"/>
</dbReference>